<dbReference type="Pfam" id="PF09972">
    <property type="entry name" value="DUF2207"/>
    <property type="match status" value="1"/>
</dbReference>
<dbReference type="InterPro" id="IPR018702">
    <property type="entry name" value="DUF2207"/>
</dbReference>
<keyword evidence="2" id="KW-0472">Membrane</keyword>
<accession>A0ABY5JN33</accession>
<gene>
    <name evidence="5" type="ORF">NP439_14275</name>
</gene>
<keyword evidence="2" id="KW-1133">Transmembrane helix</keyword>
<evidence type="ECO:0000313" key="6">
    <source>
        <dbReference type="Proteomes" id="UP001059773"/>
    </source>
</evidence>
<feature type="region of interest" description="Disordered" evidence="1">
    <location>
        <begin position="566"/>
        <end position="589"/>
    </location>
</feature>
<sequence>MNKWMKILAALTMAISMNMVLTLTAFAENEMSDLHIEVELQEDGSGIVTEHRQMNMDEGTELFINMVNLGGSEILDFSVDGFTEEPDWDSDDSREEKAGKYGTVSTNDDGAELVWGIGEYGENTYTVTYTLSDLVRNLEDGQAMLWNFDTFSDIPAQNLTVEISGFQPFTQENVNFWGFGFDGDIQLEGDRIVWKSNGEADGDVIVLTQFPADFFQAERTVDMTLSEQQEEAMDGSTYNSSDNSTLVVIIVSAVAGFSLLIGIGTFFIVRKTNQVKREAGAMKPIHKRIAENKGKTYAAVPFDGEDYAGLSALLTQMNLGYFEDTFQAYLLKWSVNENISMEAEEESKVFGKKYRTTLTINDIENERNKHSLTFSELTNQIEDESYEGTYEMALWTMLLDAADRNGVVTDNAIQKWGKEHAKEVSTFADYLKDYSEAYLEQKGLFSFEEIKVFGFLQSITVPSKEGEKLADRLIQFDNYLKESDINQFSNASKPLSLKDMMLWSALLGKSDKVSKKLEGLVPEERYKEDLVYLQFWYGTYYTRASWSTGLASGGFHSSTSAATAAGGSGGATGVGGGAGAGGGGGGGAR</sequence>
<feature type="compositionally biased region" description="Acidic residues" evidence="1">
    <location>
        <begin position="84"/>
        <end position="93"/>
    </location>
</feature>
<keyword evidence="3" id="KW-0732">Signal</keyword>
<name>A0ABY5JN33_9BACI</name>
<dbReference type="Proteomes" id="UP001059773">
    <property type="component" value="Chromosome"/>
</dbReference>
<evidence type="ECO:0000259" key="4">
    <source>
        <dbReference type="Pfam" id="PF09972"/>
    </source>
</evidence>
<keyword evidence="6" id="KW-1185">Reference proteome</keyword>
<keyword evidence="2" id="KW-0812">Transmembrane</keyword>
<protein>
    <submittedName>
        <fullName evidence="5">DUF2207 domain-containing protein</fullName>
    </submittedName>
</protein>
<feature type="region of interest" description="Disordered" evidence="1">
    <location>
        <begin position="84"/>
        <end position="103"/>
    </location>
</feature>
<dbReference type="RefSeq" id="WP_256706657.1">
    <property type="nucleotide sequence ID" value="NZ_CP101914.1"/>
</dbReference>
<feature type="signal peptide" evidence="3">
    <location>
        <begin position="1"/>
        <end position="27"/>
    </location>
</feature>
<evidence type="ECO:0000256" key="2">
    <source>
        <dbReference type="SAM" id="Phobius"/>
    </source>
</evidence>
<evidence type="ECO:0000313" key="5">
    <source>
        <dbReference type="EMBL" id="UUI01225.1"/>
    </source>
</evidence>
<feature type="domain" description="DUF2207" evidence="4">
    <location>
        <begin position="31"/>
        <end position="180"/>
    </location>
</feature>
<feature type="transmembrane region" description="Helical" evidence="2">
    <location>
        <begin position="246"/>
        <end position="269"/>
    </location>
</feature>
<feature type="chain" id="PRO_5046761463" evidence="3">
    <location>
        <begin position="28"/>
        <end position="589"/>
    </location>
</feature>
<organism evidence="5 6">
    <name type="scientific">Oceanobacillus jeddahense</name>
    <dbReference type="NCBI Taxonomy" id="1462527"/>
    <lineage>
        <taxon>Bacteria</taxon>
        <taxon>Bacillati</taxon>
        <taxon>Bacillota</taxon>
        <taxon>Bacilli</taxon>
        <taxon>Bacillales</taxon>
        <taxon>Bacillaceae</taxon>
        <taxon>Oceanobacillus</taxon>
    </lineage>
</organism>
<dbReference type="EMBL" id="CP101914">
    <property type="protein sequence ID" value="UUI01225.1"/>
    <property type="molecule type" value="Genomic_DNA"/>
</dbReference>
<evidence type="ECO:0000256" key="1">
    <source>
        <dbReference type="SAM" id="MobiDB-lite"/>
    </source>
</evidence>
<proteinExistence type="predicted"/>
<reference evidence="5" key="1">
    <citation type="submission" date="2022-07" db="EMBL/GenBank/DDBJ databases">
        <title>FELIX.</title>
        <authorList>
            <person name="Wan K.H."/>
            <person name="Park S."/>
            <person name="Lawrence Q."/>
            <person name="Eichenberger J.P."/>
            <person name="Booth B.W."/>
            <person name="Piaggio A.J."/>
            <person name="Chandler J.C."/>
            <person name="Franklin A.B."/>
            <person name="Celniker S.E."/>
        </authorList>
    </citation>
    <scope>NUCLEOTIDE SEQUENCE</scope>
    <source>
        <strain evidence="5">QA-1986 374</strain>
    </source>
</reference>
<evidence type="ECO:0000256" key="3">
    <source>
        <dbReference type="SAM" id="SignalP"/>
    </source>
</evidence>